<evidence type="ECO:0000256" key="3">
    <source>
        <dbReference type="ARBA" id="ARBA00005224"/>
    </source>
</evidence>
<evidence type="ECO:0000256" key="12">
    <source>
        <dbReference type="ARBA" id="ARBA00032151"/>
    </source>
</evidence>
<dbReference type="EC" id="2.5.1.6" evidence="5 14"/>
<comment type="pathway">
    <text evidence="3 14">Amino-acid biosynthesis; S-adenosyl-L-methionine biosynthesis; S-adenosyl-L-methionine from L-methionine: step 1/1.</text>
</comment>
<dbReference type="UniPathway" id="UPA00315">
    <property type="reaction ID" value="UER00080"/>
</dbReference>
<organism evidence="15 16">
    <name type="scientific">Methanopyrus kandleri</name>
    <dbReference type="NCBI Taxonomy" id="2320"/>
    <lineage>
        <taxon>Archaea</taxon>
        <taxon>Methanobacteriati</taxon>
        <taxon>Methanobacteriota</taxon>
        <taxon>Methanomada group</taxon>
        <taxon>Methanopyri</taxon>
        <taxon>Methanopyrales</taxon>
        <taxon>Methanopyraceae</taxon>
        <taxon>Methanopyrus</taxon>
    </lineage>
</organism>
<accession>A0A832TJ39</accession>
<dbReference type="GO" id="GO:0000287">
    <property type="term" value="F:magnesium ion binding"/>
    <property type="evidence" value="ECO:0007669"/>
    <property type="project" value="UniProtKB-UniRule"/>
</dbReference>
<keyword evidence="10 14" id="KW-0067">ATP-binding</keyword>
<evidence type="ECO:0000313" key="16">
    <source>
        <dbReference type="Proteomes" id="UP000619545"/>
    </source>
</evidence>
<evidence type="ECO:0000313" key="15">
    <source>
        <dbReference type="EMBL" id="HII70978.1"/>
    </source>
</evidence>
<dbReference type="GeneID" id="1478103"/>
<dbReference type="HAMAP" id="MF_00136">
    <property type="entry name" value="S_AdoMet_synth2"/>
    <property type="match status" value="1"/>
</dbReference>
<dbReference type="RefSeq" id="WP_011019876.1">
    <property type="nucleotide sequence ID" value="NZ_DUJS01000004.1"/>
</dbReference>
<dbReference type="NCBIfam" id="NF003364">
    <property type="entry name" value="PRK04439.1-3"/>
    <property type="match status" value="1"/>
</dbReference>
<evidence type="ECO:0000256" key="9">
    <source>
        <dbReference type="ARBA" id="ARBA00022741"/>
    </source>
</evidence>
<evidence type="ECO:0000256" key="1">
    <source>
        <dbReference type="ARBA" id="ARBA00001946"/>
    </source>
</evidence>
<dbReference type="AlphaFoldDB" id="A0A832TJ39"/>
<gene>
    <name evidence="14" type="primary">mat</name>
    <name evidence="15" type="ORF">HA336_07095</name>
</gene>
<reference evidence="15" key="1">
    <citation type="journal article" date="2020" name="bioRxiv">
        <title>A rank-normalized archaeal taxonomy based on genome phylogeny resolves widespread incomplete and uneven classifications.</title>
        <authorList>
            <person name="Rinke C."/>
            <person name="Chuvochina M."/>
            <person name="Mussig A.J."/>
            <person name="Chaumeil P.-A."/>
            <person name="Waite D.W."/>
            <person name="Whitman W.B."/>
            <person name="Parks D.H."/>
            <person name="Hugenholtz P."/>
        </authorList>
    </citation>
    <scope>NUCLEOTIDE SEQUENCE</scope>
    <source>
        <strain evidence="15">UBA8853</strain>
    </source>
</reference>
<comment type="caution">
    <text evidence="15">The sequence shown here is derived from an EMBL/GenBank/DDBJ whole genome shotgun (WGS) entry which is preliminary data.</text>
</comment>
<protein>
    <recommendedName>
        <fullName evidence="6 14">S-adenosylmethionine synthase</fullName>
        <shortName evidence="14">AdoMet synthase</shortName>
        <ecNumber evidence="5 14">2.5.1.6</ecNumber>
    </recommendedName>
    <alternativeName>
        <fullName evidence="12 14">Methionine adenosyltransferase</fullName>
    </alternativeName>
</protein>
<name>A0A832TJ39_9EURY</name>
<comment type="cofactor">
    <cofactor evidence="1 14">
        <name>Mg(2+)</name>
        <dbReference type="ChEBI" id="CHEBI:18420"/>
    </cofactor>
</comment>
<evidence type="ECO:0000256" key="14">
    <source>
        <dbReference type="HAMAP-Rule" id="MF_00136"/>
    </source>
</evidence>
<dbReference type="InterPro" id="IPR042544">
    <property type="entry name" value="AdoMet_synthase_3"/>
</dbReference>
<keyword evidence="11 14" id="KW-0460">Magnesium</keyword>
<dbReference type="GO" id="GO:0005524">
    <property type="term" value="F:ATP binding"/>
    <property type="evidence" value="ECO:0007669"/>
    <property type="project" value="UniProtKB-UniRule"/>
</dbReference>
<dbReference type="Gene3D" id="3.30.300.280">
    <property type="entry name" value="S-adenosylmethionine synthetase, C-terminal domain"/>
    <property type="match status" value="2"/>
</dbReference>
<dbReference type="GO" id="GO:0006556">
    <property type="term" value="P:S-adenosylmethionine biosynthetic process"/>
    <property type="evidence" value="ECO:0007669"/>
    <property type="project" value="UniProtKB-UniRule"/>
</dbReference>
<dbReference type="EMBL" id="DUJS01000004">
    <property type="protein sequence ID" value="HII70978.1"/>
    <property type="molecule type" value="Genomic_DNA"/>
</dbReference>
<dbReference type="GO" id="GO:0004478">
    <property type="term" value="F:methionine adenosyltransferase activity"/>
    <property type="evidence" value="ECO:0007669"/>
    <property type="project" value="UniProtKB-UniRule"/>
</dbReference>
<evidence type="ECO:0000256" key="11">
    <source>
        <dbReference type="ARBA" id="ARBA00022842"/>
    </source>
</evidence>
<keyword evidence="7 14" id="KW-0554">One-carbon metabolism</keyword>
<dbReference type="PANTHER" id="PTHR36697">
    <property type="entry name" value="S-ADENOSYLMETHIONINE SYNTHASE"/>
    <property type="match status" value="1"/>
</dbReference>
<keyword evidence="9 14" id="KW-0547">Nucleotide-binding</keyword>
<sequence length="397" mass="44075">MVRNIVVETMKRSPFTETEVEIVERKGVGHPDSLADGIAESVSRALCREYIERFGRILHHNTDEVQIVAGESRPEFGGGEVIRPIYILVTGRATAYVGDEEIPVGTIALEAATEYLEETVRHLDTEKHVVIEPKIGHGSADLRDVFERGEEVPLANDTSFGVGYAPLTTTERLVYETERKINSPKLKKDLPEVGEDVKVMALREDNKIELTVAAAMVSQRIDDIDHYISVVEELRDRVADLAAEIASDHDVEVHVNTADDYERESVYLTVTGTSAEQGDDGSVGRGNRVNGLITPFRPMSMEAAAGKNPVNHVGKLYNVLAHQMAREIYEETSADEVYVRLLSQIGHPIDDPKAVDVHLVGDVSEEDERVARRVADELLENITELTERIVEGEIEVF</sequence>
<evidence type="ECO:0000256" key="7">
    <source>
        <dbReference type="ARBA" id="ARBA00022563"/>
    </source>
</evidence>
<dbReference type="InterPro" id="IPR027790">
    <property type="entry name" value="AdoMet_synthase_2_family"/>
</dbReference>
<dbReference type="NCBIfam" id="NF003366">
    <property type="entry name" value="PRK04439.1-5"/>
    <property type="match status" value="1"/>
</dbReference>
<comment type="catalytic activity">
    <reaction evidence="13 14">
        <text>L-methionine + ATP + H2O = S-adenosyl-L-methionine + phosphate + diphosphate</text>
        <dbReference type="Rhea" id="RHEA:21080"/>
        <dbReference type="ChEBI" id="CHEBI:15377"/>
        <dbReference type="ChEBI" id="CHEBI:30616"/>
        <dbReference type="ChEBI" id="CHEBI:33019"/>
        <dbReference type="ChEBI" id="CHEBI:43474"/>
        <dbReference type="ChEBI" id="CHEBI:57844"/>
        <dbReference type="ChEBI" id="CHEBI:59789"/>
        <dbReference type="EC" id="2.5.1.6"/>
    </reaction>
</comment>
<evidence type="ECO:0000256" key="6">
    <source>
        <dbReference type="ARBA" id="ARBA00020319"/>
    </source>
</evidence>
<evidence type="ECO:0000256" key="2">
    <source>
        <dbReference type="ARBA" id="ARBA00003775"/>
    </source>
</evidence>
<evidence type="ECO:0000256" key="5">
    <source>
        <dbReference type="ARBA" id="ARBA00012828"/>
    </source>
</evidence>
<comment type="similarity">
    <text evidence="4 14">Belongs to the AdoMet synthase 2 family.</text>
</comment>
<dbReference type="Proteomes" id="UP000619545">
    <property type="component" value="Unassembled WGS sequence"/>
</dbReference>
<evidence type="ECO:0000256" key="8">
    <source>
        <dbReference type="ARBA" id="ARBA00022679"/>
    </source>
</evidence>
<keyword evidence="8 14" id="KW-0808">Transferase</keyword>
<dbReference type="Pfam" id="PF01941">
    <property type="entry name" value="AdoMet_Synthase"/>
    <property type="match status" value="1"/>
</dbReference>
<dbReference type="PANTHER" id="PTHR36697:SF1">
    <property type="entry name" value="S-ADENOSYLMETHIONINE SYNTHASE"/>
    <property type="match status" value="1"/>
</dbReference>
<comment type="function">
    <text evidence="2 14">Catalyzes the formation of S-adenosylmethionine from methionine and ATP.</text>
</comment>
<feature type="binding site" evidence="14">
    <location>
        <begin position="136"/>
        <end position="141"/>
    </location>
    <ligand>
        <name>ATP</name>
        <dbReference type="ChEBI" id="CHEBI:30616"/>
    </ligand>
</feature>
<dbReference type="SMR" id="A0A832TJ39"/>
<dbReference type="Gene3D" id="3.30.300.10">
    <property type="match status" value="1"/>
</dbReference>
<proteinExistence type="inferred from homology"/>
<evidence type="ECO:0000256" key="4">
    <source>
        <dbReference type="ARBA" id="ARBA00009691"/>
    </source>
</evidence>
<dbReference type="InterPro" id="IPR002795">
    <property type="entry name" value="S-AdoMet_synthetase_arc"/>
</dbReference>
<dbReference type="GO" id="GO:0006730">
    <property type="term" value="P:one-carbon metabolic process"/>
    <property type="evidence" value="ECO:0007669"/>
    <property type="project" value="UniProtKB-KW"/>
</dbReference>
<dbReference type="OMA" id="IGHPDSI"/>
<evidence type="ECO:0000256" key="10">
    <source>
        <dbReference type="ARBA" id="ARBA00022840"/>
    </source>
</evidence>
<evidence type="ECO:0000256" key="13">
    <source>
        <dbReference type="ARBA" id="ARBA00048344"/>
    </source>
</evidence>